<organism evidence="14 15">
    <name type="scientific">Rudanella paleaurantiibacter</name>
    <dbReference type="NCBI Taxonomy" id="2614655"/>
    <lineage>
        <taxon>Bacteria</taxon>
        <taxon>Pseudomonadati</taxon>
        <taxon>Bacteroidota</taxon>
        <taxon>Cytophagia</taxon>
        <taxon>Cytophagales</taxon>
        <taxon>Cytophagaceae</taxon>
        <taxon>Rudanella</taxon>
    </lineage>
</organism>
<feature type="binding site" evidence="9">
    <location>
        <position position="80"/>
    </location>
    <ligand>
        <name>L-glutamine</name>
        <dbReference type="ChEBI" id="CHEBI:58359"/>
    </ligand>
</feature>
<feature type="short sequence motif" description="'HIGH' region" evidence="9">
    <location>
        <begin position="47"/>
        <end position="57"/>
    </location>
</feature>
<dbReference type="NCBIfam" id="NF011291">
    <property type="entry name" value="PRK14703.1"/>
    <property type="match status" value="1"/>
</dbReference>
<dbReference type="InterPro" id="IPR011035">
    <property type="entry name" value="Ribosomal_bL25/Gln-tRNA_synth"/>
</dbReference>
<dbReference type="SUPFAM" id="SSF52374">
    <property type="entry name" value="Nucleotidylyl transferase"/>
    <property type="match status" value="1"/>
</dbReference>
<feature type="domain" description="Glutamyl/glutaminyl-tRNA synthetase class Ib catalytic" evidence="11">
    <location>
        <begin position="41"/>
        <end position="348"/>
    </location>
</feature>
<comment type="subcellular location">
    <subcellularLocation>
        <location evidence="9">Cytoplasm</location>
    </subcellularLocation>
</comment>
<dbReference type="NCBIfam" id="TIGR00440">
    <property type="entry name" value="glnS"/>
    <property type="match status" value="1"/>
</dbReference>
<feature type="binding site" evidence="9">
    <location>
        <begin position="48"/>
        <end position="50"/>
    </location>
    <ligand>
        <name>ATP</name>
        <dbReference type="ChEBI" id="CHEBI:30616"/>
    </ligand>
</feature>
<comment type="similarity">
    <text evidence="1 9 10">Belongs to the class-I aminoacyl-tRNA synthetase family.</text>
</comment>
<keyword evidence="5 9" id="KW-0067">ATP-binding</keyword>
<dbReference type="InterPro" id="IPR000924">
    <property type="entry name" value="Glu/Gln-tRNA-synth"/>
</dbReference>
<dbReference type="FunFam" id="3.40.50.620:FF:000037">
    <property type="entry name" value="Glutamine--tRNA ligase cytoplasmic"/>
    <property type="match status" value="1"/>
</dbReference>
<feature type="short sequence motif" description="'KMSKS' region" evidence="9">
    <location>
        <begin position="279"/>
        <end position="283"/>
    </location>
</feature>
<dbReference type="PANTHER" id="PTHR43097">
    <property type="entry name" value="GLUTAMINE-TRNA LIGASE"/>
    <property type="match status" value="1"/>
</dbReference>
<dbReference type="InterPro" id="IPR049437">
    <property type="entry name" value="tRNA-synt_1c_C2"/>
</dbReference>
<dbReference type="GO" id="GO:0006425">
    <property type="term" value="P:glutaminyl-tRNA aminoacylation"/>
    <property type="evidence" value="ECO:0007669"/>
    <property type="project" value="UniProtKB-UniRule"/>
</dbReference>
<comment type="subunit">
    <text evidence="9">Monomer.</text>
</comment>
<dbReference type="InterPro" id="IPR050132">
    <property type="entry name" value="Gln/Glu-tRNA_Ligase"/>
</dbReference>
<dbReference type="InterPro" id="IPR014729">
    <property type="entry name" value="Rossmann-like_a/b/a_fold"/>
</dbReference>
<evidence type="ECO:0000256" key="4">
    <source>
        <dbReference type="ARBA" id="ARBA00022741"/>
    </source>
</evidence>
<dbReference type="InterPro" id="IPR022861">
    <property type="entry name" value="Gln_tRNA_ligase_bac"/>
</dbReference>
<dbReference type="PROSITE" id="PS00178">
    <property type="entry name" value="AA_TRNA_LIGASE_I"/>
    <property type="match status" value="1"/>
</dbReference>
<feature type="domain" description="Glutamyl/glutaminyl-tRNA synthetase class Ib anti-codon binding" evidence="12">
    <location>
        <begin position="352"/>
        <end position="452"/>
    </location>
</feature>
<feature type="binding site" evidence="9">
    <location>
        <begin position="54"/>
        <end position="60"/>
    </location>
    <ligand>
        <name>ATP</name>
        <dbReference type="ChEBI" id="CHEBI:30616"/>
    </ligand>
</feature>
<keyword evidence="15" id="KW-1185">Reference proteome</keyword>
<dbReference type="Gene3D" id="2.40.240.10">
    <property type="entry name" value="Ribosomal Protein L25, Chain P"/>
    <property type="match status" value="2"/>
</dbReference>
<keyword evidence="3 9" id="KW-0436">Ligase</keyword>
<evidence type="ECO:0000256" key="2">
    <source>
        <dbReference type="ARBA" id="ARBA00022490"/>
    </source>
</evidence>
<dbReference type="Pfam" id="PF20974">
    <property type="entry name" value="tRNA-synt_1c_C2"/>
    <property type="match status" value="1"/>
</dbReference>
<dbReference type="Gene3D" id="3.40.50.620">
    <property type="entry name" value="HUPs"/>
    <property type="match status" value="1"/>
</dbReference>
<dbReference type="EC" id="6.1.1.18" evidence="9"/>
<comment type="caution">
    <text evidence="14">The sequence shown here is derived from an EMBL/GenBank/DDBJ whole genome shotgun (WGS) entry which is preliminary data.</text>
</comment>
<keyword evidence="7 9" id="KW-0030">Aminoacyl-tRNA synthetase</keyword>
<evidence type="ECO:0000256" key="1">
    <source>
        <dbReference type="ARBA" id="ARBA00005594"/>
    </source>
</evidence>
<comment type="caution">
    <text evidence="9">Lacks conserved residue(s) required for the propagation of feature annotation.</text>
</comment>
<dbReference type="HAMAP" id="MF_00126">
    <property type="entry name" value="Gln_tRNA_synth"/>
    <property type="match status" value="1"/>
</dbReference>
<comment type="catalytic activity">
    <reaction evidence="8 9">
        <text>tRNA(Gln) + L-glutamine + ATP = L-glutaminyl-tRNA(Gln) + AMP + diphosphate</text>
        <dbReference type="Rhea" id="RHEA:20121"/>
        <dbReference type="Rhea" id="RHEA-COMP:9662"/>
        <dbReference type="Rhea" id="RHEA-COMP:9681"/>
        <dbReference type="ChEBI" id="CHEBI:30616"/>
        <dbReference type="ChEBI" id="CHEBI:33019"/>
        <dbReference type="ChEBI" id="CHEBI:58359"/>
        <dbReference type="ChEBI" id="CHEBI:78442"/>
        <dbReference type="ChEBI" id="CHEBI:78521"/>
        <dbReference type="ChEBI" id="CHEBI:456215"/>
        <dbReference type="EC" id="6.1.1.18"/>
    </reaction>
</comment>
<dbReference type="InterPro" id="IPR004514">
    <property type="entry name" value="Gln-tRNA-synth"/>
</dbReference>
<accession>A0A7J5U5R0</accession>
<feature type="domain" description="tRNA synthetases class I (E and Q) anti-codon binding" evidence="13">
    <location>
        <begin position="470"/>
        <end position="543"/>
    </location>
</feature>
<dbReference type="InterPro" id="IPR020056">
    <property type="entry name" value="Rbsml_bL25/Gln-tRNA_synth_N"/>
</dbReference>
<dbReference type="RefSeq" id="WP_152123020.1">
    <property type="nucleotide sequence ID" value="NZ_WELI01000001.1"/>
</dbReference>
<evidence type="ECO:0000256" key="10">
    <source>
        <dbReference type="RuleBase" id="RU363037"/>
    </source>
</evidence>
<evidence type="ECO:0000259" key="12">
    <source>
        <dbReference type="Pfam" id="PF03950"/>
    </source>
</evidence>
<keyword evidence="2 9" id="KW-0963">Cytoplasm</keyword>
<evidence type="ECO:0000256" key="5">
    <source>
        <dbReference type="ARBA" id="ARBA00022840"/>
    </source>
</evidence>
<dbReference type="GO" id="GO:0006424">
    <property type="term" value="P:glutamyl-tRNA aminoacylation"/>
    <property type="evidence" value="ECO:0007669"/>
    <property type="project" value="UniProtKB-UniRule"/>
</dbReference>
<sequence>MTGAPTDATERRDDESSARSLNFIEQIVEDDLASGKHGGRVHTRFPPEPNGYLHIGHAKSICLNFGLADKYGGQTNLRFDDTNPVTEDTEYVESIKADVRWLGFEWENEFYASDYFDKLYEFAESLIQKGLAYVDDSTSEEIAAQKGNPAEPGQESPYRNRSIDENLDLFRRMRAGEFPDGAKVLRAKIDMASPNMHFRDPIIYRIKHAHHHRTGDKWCIYPMYDFAHGQSDSIEEITHSVCTLEFIPHRPLYDWFIEKLEIFPSKQYEFARLNLTYTVMSKRKLLQLVNEGHVTGWDDPRMPTISGLRRRGYTPASIREFADRIGIAKRENMIDVGLLEFCIREELNKTTDRVMAVVDENPIKLVITNYPEGQTETLRIENNPEDASAGDREVPFSREVYVERDDFMENPPKKYFRLAPGQMVRLKGAYIVRCDEVVKDADGTVVQLNCTYIPESRSGSDTSGINVKGTIHWVSVPHAKEAEVRLYDRLFTVEDPSGEEGDFKSYINPNSLQVVRAKVEPNLSTRQVGDRVQFMRKGYFTVDPDSTADLLLFNRTVTLKDSWGKEVKKG</sequence>
<dbReference type="PRINTS" id="PR00987">
    <property type="entry name" value="TRNASYNTHGLU"/>
</dbReference>
<feature type="binding site" evidence="9">
    <location>
        <position position="243"/>
    </location>
    <ligand>
        <name>ATP</name>
        <dbReference type="ChEBI" id="CHEBI:30616"/>
    </ligand>
</feature>
<feature type="binding site" evidence="9">
    <location>
        <position position="224"/>
    </location>
    <ligand>
        <name>L-glutamine</name>
        <dbReference type="ChEBI" id="CHEBI:58359"/>
    </ligand>
</feature>
<dbReference type="CDD" id="cd00807">
    <property type="entry name" value="GlnRS_core"/>
    <property type="match status" value="1"/>
</dbReference>
<proteinExistence type="inferred from homology"/>
<feature type="binding site" evidence="9">
    <location>
        <begin position="280"/>
        <end position="282"/>
    </location>
    <ligand>
        <name>ATP</name>
        <dbReference type="ChEBI" id="CHEBI:30616"/>
    </ligand>
</feature>
<gene>
    <name evidence="9" type="primary">glnS</name>
    <name evidence="14" type="ORF">F5984_04430</name>
</gene>
<feature type="binding site" evidence="9">
    <location>
        <begin position="272"/>
        <end position="273"/>
    </location>
    <ligand>
        <name>ATP</name>
        <dbReference type="ChEBI" id="CHEBI:30616"/>
    </ligand>
</feature>
<dbReference type="InterPro" id="IPR001412">
    <property type="entry name" value="aa-tRNA-synth_I_CS"/>
</dbReference>
<evidence type="ECO:0000256" key="3">
    <source>
        <dbReference type="ARBA" id="ARBA00022598"/>
    </source>
</evidence>
<dbReference type="Pfam" id="PF00749">
    <property type="entry name" value="tRNA-synt_1c"/>
    <property type="match status" value="1"/>
</dbReference>
<evidence type="ECO:0000259" key="11">
    <source>
        <dbReference type="Pfam" id="PF00749"/>
    </source>
</evidence>
<dbReference type="Pfam" id="PF03950">
    <property type="entry name" value="tRNA-synt_1c_C"/>
    <property type="match status" value="1"/>
</dbReference>
<dbReference type="InterPro" id="IPR020058">
    <property type="entry name" value="Glu/Gln-tRNA-synth_Ib_cat-dom"/>
</dbReference>
<evidence type="ECO:0000259" key="13">
    <source>
        <dbReference type="Pfam" id="PF20974"/>
    </source>
</evidence>
<reference evidence="14 15" key="1">
    <citation type="submission" date="2019-10" db="EMBL/GenBank/DDBJ databases">
        <title>Rudanella paleaurantiibacter sp. nov., isolated from sludge.</title>
        <authorList>
            <person name="Xu S.Q."/>
        </authorList>
    </citation>
    <scope>NUCLEOTIDE SEQUENCE [LARGE SCALE GENOMIC DNA]</scope>
    <source>
        <strain evidence="14 15">HX-22-17</strain>
    </source>
</reference>
<dbReference type="Proteomes" id="UP000488299">
    <property type="component" value="Unassembled WGS sequence"/>
</dbReference>
<dbReference type="SUPFAM" id="SSF50715">
    <property type="entry name" value="Ribosomal protein L25-like"/>
    <property type="match status" value="1"/>
</dbReference>
<evidence type="ECO:0000313" key="14">
    <source>
        <dbReference type="EMBL" id="KAB7733182.1"/>
    </source>
</evidence>
<evidence type="ECO:0000256" key="9">
    <source>
        <dbReference type="HAMAP-Rule" id="MF_00126"/>
    </source>
</evidence>
<dbReference type="GO" id="GO:0004819">
    <property type="term" value="F:glutamine-tRNA ligase activity"/>
    <property type="evidence" value="ECO:0007669"/>
    <property type="project" value="UniProtKB-UniRule"/>
</dbReference>
<evidence type="ECO:0000256" key="8">
    <source>
        <dbReference type="ARBA" id="ARBA00048270"/>
    </source>
</evidence>
<keyword evidence="6 9" id="KW-0648">Protein biosynthesis</keyword>
<keyword evidence="4 9" id="KW-0547">Nucleotide-binding</keyword>
<dbReference type="PANTHER" id="PTHR43097:SF5">
    <property type="entry name" value="GLUTAMATE--TRNA LIGASE"/>
    <property type="match status" value="1"/>
</dbReference>
<name>A0A7J5U5R0_9BACT</name>
<protein>
    <recommendedName>
        <fullName evidence="9">Glutamine--tRNA ligase</fullName>
        <ecNumber evidence="9">6.1.1.18</ecNumber>
    </recommendedName>
    <alternativeName>
        <fullName evidence="9">Glutaminyl-tRNA synthetase</fullName>
        <shortName evidence="9">GlnRS</shortName>
    </alternativeName>
</protein>
<dbReference type="EMBL" id="WELI01000001">
    <property type="protein sequence ID" value="KAB7733182.1"/>
    <property type="molecule type" value="Genomic_DNA"/>
</dbReference>
<evidence type="ECO:0000256" key="7">
    <source>
        <dbReference type="ARBA" id="ARBA00023146"/>
    </source>
</evidence>
<dbReference type="GO" id="GO:0005829">
    <property type="term" value="C:cytosol"/>
    <property type="evidence" value="ECO:0007669"/>
    <property type="project" value="TreeGrafter"/>
</dbReference>
<dbReference type="GO" id="GO:0005524">
    <property type="term" value="F:ATP binding"/>
    <property type="evidence" value="ECO:0007669"/>
    <property type="project" value="UniProtKB-UniRule"/>
</dbReference>
<evidence type="ECO:0000256" key="6">
    <source>
        <dbReference type="ARBA" id="ARBA00022917"/>
    </source>
</evidence>
<dbReference type="InterPro" id="IPR020059">
    <property type="entry name" value="Glu/Gln-tRNA-synth_Ib_codon-bd"/>
</dbReference>
<evidence type="ECO:0000313" key="15">
    <source>
        <dbReference type="Proteomes" id="UP000488299"/>
    </source>
</evidence>
<dbReference type="AlphaFoldDB" id="A0A7J5U5R0"/>